<protein>
    <submittedName>
        <fullName evidence="1">Uncharacterized protein</fullName>
    </submittedName>
</protein>
<organism evidence="1">
    <name type="scientific">Odontella aurita</name>
    <dbReference type="NCBI Taxonomy" id="265563"/>
    <lineage>
        <taxon>Eukaryota</taxon>
        <taxon>Sar</taxon>
        <taxon>Stramenopiles</taxon>
        <taxon>Ochrophyta</taxon>
        <taxon>Bacillariophyta</taxon>
        <taxon>Mediophyceae</taxon>
        <taxon>Biddulphiophycidae</taxon>
        <taxon>Eupodiscales</taxon>
        <taxon>Odontellaceae</taxon>
        <taxon>Odontella</taxon>
    </lineage>
</organism>
<dbReference type="EMBL" id="HBKQ01057451">
    <property type="protein sequence ID" value="CAE2283973.1"/>
    <property type="molecule type" value="Transcribed_RNA"/>
</dbReference>
<name>A0A7S4K4Z3_9STRA</name>
<evidence type="ECO:0000313" key="1">
    <source>
        <dbReference type="EMBL" id="CAE2283973.1"/>
    </source>
</evidence>
<gene>
    <name evidence="1" type="ORF">OAUR00152_LOCUS39255</name>
</gene>
<proteinExistence type="predicted"/>
<sequence>MDSRSGAKETETLEHHSNAFIKPRDLLIEPLQLHEPTKLKQSSCGRIPMSKRKQVRPGRVFADPFEIAVAVEYLVETYNQSNGDVRAKMRRKHTDTSFEVDSIIPHQNVDLYFSIRLSRKESRQKFDLTNWDFI</sequence>
<dbReference type="AlphaFoldDB" id="A0A7S4K4Z3"/>
<reference evidence="1" key="1">
    <citation type="submission" date="2021-01" db="EMBL/GenBank/DDBJ databases">
        <authorList>
            <person name="Corre E."/>
            <person name="Pelletier E."/>
            <person name="Niang G."/>
            <person name="Scheremetjew M."/>
            <person name="Finn R."/>
            <person name="Kale V."/>
            <person name="Holt S."/>
            <person name="Cochrane G."/>
            <person name="Meng A."/>
            <person name="Brown T."/>
            <person name="Cohen L."/>
        </authorList>
    </citation>
    <scope>NUCLEOTIDE SEQUENCE</scope>
    <source>
        <strain evidence="1">Isolate 1302-5</strain>
    </source>
</reference>
<accession>A0A7S4K4Z3</accession>